<sequence length="445" mass="47318">MGRWAGWVRWGALGAAVVVLVVFLVAQRQSIDVSYGQSPSSSGPVQEGSAGELSDATVPSVDEMTAMVAADPVVRLPGSIAHWDEDLVRKAIGDAGIRILVAPPGLDKDERGRVRDVDNAQLRVIGTEVTGSAYQASADDLPSWRAQFATGDVTSLLLTLVASVRKQDPPGDVDLFRWRPPTEAEVTAVAADLRAGGVHIADGATLTDIPKSAGPAFPDGALYAAFPQQTFGEPVPEYGPALAALFPGRAVVVVYGSWIEYHGPDAADFADVVAASFYGQAADRISTYAYPQGNVLHAYLNRVTDVRYAGLFDRPLPYLPLDPLRVALPALPWLFAGCVVVFLALSTRSLLGPRRGPRSAGVPARLAGLTALAIEMSGLTDEKSDPALTRGITKLRAAGDALAENLPDGHVRTLLDNAEAELDDTAWTLGRNDYRPYNYLRGRLA</sequence>
<keyword evidence="4" id="KW-1185">Reference proteome</keyword>
<name>A0A2T0T4U2_9PSEU</name>
<feature type="region of interest" description="Disordered" evidence="1">
    <location>
        <begin position="34"/>
        <end position="56"/>
    </location>
</feature>
<gene>
    <name evidence="3" type="ORF">CLV43_106431</name>
</gene>
<organism evidence="3 4">
    <name type="scientific">Umezawaea tangerina</name>
    <dbReference type="NCBI Taxonomy" id="84725"/>
    <lineage>
        <taxon>Bacteria</taxon>
        <taxon>Bacillati</taxon>
        <taxon>Actinomycetota</taxon>
        <taxon>Actinomycetes</taxon>
        <taxon>Pseudonocardiales</taxon>
        <taxon>Pseudonocardiaceae</taxon>
        <taxon>Umezawaea</taxon>
    </lineage>
</organism>
<evidence type="ECO:0000256" key="1">
    <source>
        <dbReference type="SAM" id="MobiDB-lite"/>
    </source>
</evidence>
<protein>
    <submittedName>
        <fullName evidence="3">Uncharacterized protein</fullName>
    </submittedName>
</protein>
<dbReference type="EMBL" id="PVTF01000006">
    <property type="protein sequence ID" value="PRY40690.1"/>
    <property type="molecule type" value="Genomic_DNA"/>
</dbReference>
<feature type="transmembrane region" description="Helical" evidence="2">
    <location>
        <begin position="326"/>
        <end position="345"/>
    </location>
</feature>
<proteinExistence type="predicted"/>
<keyword evidence="2" id="KW-0812">Transmembrane</keyword>
<accession>A0A2T0T4U2</accession>
<dbReference type="Proteomes" id="UP000239494">
    <property type="component" value="Unassembled WGS sequence"/>
</dbReference>
<dbReference type="RefSeq" id="WP_106189205.1">
    <property type="nucleotide sequence ID" value="NZ_PVTF01000006.1"/>
</dbReference>
<dbReference type="OrthoDB" id="3341722at2"/>
<evidence type="ECO:0000256" key="2">
    <source>
        <dbReference type="SAM" id="Phobius"/>
    </source>
</evidence>
<evidence type="ECO:0000313" key="4">
    <source>
        <dbReference type="Proteomes" id="UP000239494"/>
    </source>
</evidence>
<comment type="caution">
    <text evidence="3">The sequence shown here is derived from an EMBL/GenBank/DDBJ whole genome shotgun (WGS) entry which is preliminary data.</text>
</comment>
<keyword evidence="2" id="KW-0472">Membrane</keyword>
<keyword evidence="2" id="KW-1133">Transmembrane helix</keyword>
<feature type="compositionally biased region" description="Polar residues" evidence="1">
    <location>
        <begin position="34"/>
        <end position="44"/>
    </location>
</feature>
<evidence type="ECO:0000313" key="3">
    <source>
        <dbReference type="EMBL" id="PRY40690.1"/>
    </source>
</evidence>
<dbReference type="AlphaFoldDB" id="A0A2T0T4U2"/>
<reference evidence="3 4" key="1">
    <citation type="submission" date="2018-03" db="EMBL/GenBank/DDBJ databases">
        <title>Genomic Encyclopedia of Archaeal and Bacterial Type Strains, Phase II (KMG-II): from individual species to whole genera.</title>
        <authorList>
            <person name="Goeker M."/>
        </authorList>
    </citation>
    <scope>NUCLEOTIDE SEQUENCE [LARGE SCALE GENOMIC DNA]</scope>
    <source>
        <strain evidence="3 4">DSM 44720</strain>
    </source>
</reference>